<dbReference type="Pfam" id="PF01636">
    <property type="entry name" value="APH"/>
    <property type="match status" value="1"/>
</dbReference>
<dbReference type="InterPro" id="IPR052898">
    <property type="entry name" value="ACAD10-like"/>
</dbReference>
<dbReference type="InterPro" id="IPR041726">
    <property type="entry name" value="ACAD10_11_N"/>
</dbReference>
<protein>
    <submittedName>
        <fullName evidence="2">Phosphotransferase family protein</fullName>
    </submittedName>
</protein>
<dbReference type="Gene3D" id="3.30.200.20">
    <property type="entry name" value="Phosphorylase Kinase, domain 1"/>
    <property type="match status" value="1"/>
</dbReference>
<keyword evidence="3" id="KW-1185">Reference proteome</keyword>
<dbReference type="EMBL" id="JBHSLF010000005">
    <property type="protein sequence ID" value="MFC5342844.1"/>
    <property type="molecule type" value="Genomic_DNA"/>
</dbReference>
<name>A0ABW0FNB8_9CAUL</name>
<dbReference type="CDD" id="cd05154">
    <property type="entry name" value="ACAD10_11_N-like"/>
    <property type="match status" value="1"/>
</dbReference>
<evidence type="ECO:0000259" key="1">
    <source>
        <dbReference type="Pfam" id="PF01636"/>
    </source>
</evidence>
<accession>A0ABW0FNB8</accession>
<gene>
    <name evidence="2" type="ORF">ACFPIE_02890</name>
</gene>
<dbReference type="PANTHER" id="PTHR47829">
    <property type="entry name" value="HYDROLASE, PUTATIVE (AFU_ORTHOLOGUE AFUA_1G12880)-RELATED"/>
    <property type="match status" value="1"/>
</dbReference>
<dbReference type="SUPFAM" id="SSF56112">
    <property type="entry name" value="Protein kinase-like (PK-like)"/>
    <property type="match status" value="1"/>
</dbReference>
<reference evidence="3" key="1">
    <citation type="journal article" date="2019" name="Int. J. Syst. Evol. Microbiol.">
        <title>The Global Catalogue of Microorganisms (GCM) 10K type strain sequencing project: providing services to taxonomists for standard genome sequencing and annotation.</title>
        <authorList>
            <consortium name="The Broad Institute Genomics Platform"/>
            <consortium name="The Broad Institute Genome Sequencing Center for Infectious Disease"/>
            <person name="Wu L."/>
            <person name="Ma J."/>
        </authorList>
    </citation>
    <scope>NUCLEOTIDE SEQUENCE [LARGE SCALE GENOMIC DNA]</scope>
    <source>
        <strain evidence="3">JCM 12125</strain>
    </source>
</reference>
<evidence type="ECO:0000313" key="3">
    <source>
        <dbReference type="Proteomes" id="UP001596152"/>
    </source>
</evidence>
<sequence>MTDAPTGPDRDAWLDIPALNAFLARSTDRMGPAISAALLKGGNSNPTFKVEADTGTYVLRKRPARAGVYGHSVEREFRVMSALADSGVPVPRTIVSCEDESVLGGRFYLMDFVQGRVSDDCTLPGFAPEERREIYRDFVSAIAHLHSVDPRAVGLEDYGKWDSGYLQRQMLRLGQAFAQEEPEDLDDMFWLIEHLPPMLPAQVETRIVHGDVRIGNTIIHATEPRIAGLIDWELSTLGDPTVDAALLPMPHNVWPTPINSFAGLDLEAWGIPDEETMVGWYVRAASRPMDHYPVLACFNVFRSAAIYHGVQYRARHGTRVSDQAEGFGAAVRPLAARARRMAEALRS</sequence>
<dbReference type="RefSeq" id="WP_374039000.1">
    <property type="nucleotide sequence ID" value="NZ_CP169082.1"/>
</dbReference>
<dbReference type="PANTHER" id="PTHR47829:SF1">
    <property type="entry name" value="HAD FAMILY PHOSPHATASE"/>
    <property type="match status" value="1"/>
</dbReference>
<feature type="domain" description="Aminoglycoside phosphotransferase" evidence="1">
    <location>
        <begin position="38"/>
        <end position="261"/>
    </location>
</feature>
<dbReference type="Proteomes" id="UP001596152">
    <property type="component" value="Unassembled WGS sequence"/>
</dbReference>
<organism evidence="2 3">
    <name type="scientific">Brevundimonas staleyi</name>
    <dbReference type="NCBI Taxonomy" id="74326"/>
    <lineage>
        <taxon>Bacteria</taxon>
        <taxon>Pseudomonadati</taxon>
        <taxon>Pseudomonadota</taxon>
        <taxon>Alphaproteobacteria</taxon>
        <taxon>Caulobacterales</taxon>
        <taxon>Caulobacteraceae</taxon>
        <taxon>Brevundimonas</taxon>
    </lineage>
</organism>
<dbReference type="Gene3D" id="3.90.1200.10">
    <property type="match status" value="1"/>
</dbReference>
<dbReference type="InterPro" id="IPR011009">
    <property type="entry name" value="Kinase-like_dom_sf"/>
</dbReference>
<proteinExistence type="predicted"/>
<comment type="caution">
    <text evidence="2">The sequence shown here is derived from an EMBL/GenBank/DDBJ whole genome shotgun (WGS) entry which is preliminary data.</text>
</comment>
<evidence type="ECO:0000313" key="2">
    <source>
        <dbReference type="EMBL" id="MFC5342844.1"/>
    </source>
</evidence>
<dbReference type="InterPro" id="IPR002575">
    <property type="entry name" value="Aminoglycoside_PTrfase"/>
</dbReference>